<evidence type="ECO:0000313" key="1">
    <source>
        <dbReference type="EMBL" id="OBZ76837.1"/>
    </source>
</evidence>
<comment type="caution">
    <text evidence="1">The sequence shown here is derived from an EMBL/GenBank/DDBJ whole genome shotgun (WGS) entry which is preliminary data.</text>
</comment>
<keyword evidence="2" id="KW-1185">Reference proteome</keyword>
<evidence type="ECO:0000313" key="2">
    <source>
        <dbReference type="Proteomes" id="UP000092993"/>
    </source>
</evidence>
<name>A0A1C7MJN9_GRIFR</name>
<gene>
    <name evidence="1" type="ORF">A0H81_03011</name>
</gene>
<dbReference type="AlphaFoldDB" id="A0A1C7MJN9"/>
<protein>
    <submittedName>
        <fullName evidence="1">Uncharacterized protein</fullName>
    </submittedName>
</protein>
<proteinExistence type="predicted"/>
<dbReference type="EMBL" id="LUGG01000003">
    <property type="protein sequence ID" value="OBZ76837.1"/>
    <property type="molecule type" value="Genomic_DNA"/>
</dbReference>
<accession>A0A1C7MJN9</accession>
<sequence length="176" mass="19188">MWAILAVRYRLEAENLSLDITQNSHDWTSLGVHLPADLLRQKRTRISNATGMSTALATAFWLKSTARLLRFPRSGQASDGLEPTASQFSQPLGVWSVDLCISSEVNIMKSVSISVSGIPPSSSYLSFSYRIPEVQARNFQRVSVIAAGVLTSHMSSALKSTHLLDGLSLKVALDVL</sequence>
<organism evidence="1 2">
    <name type="scientific">Grifola frondosa</name>
    <name type="common">Maitake</name>
    <name type="synonym">Polyporus frondosus</name>
    <dbReference type="NCBI Taxonomy" id="5627"/>
    <lineage>
        <taxon>Eukaryota</taxon>
        <taxon>Fungi</taxon>
        <taxon>Dikarya</taxon>
        <taxon>Basidiomycota</taxon>
        <taxon>Agaricomycotina</taxon>
        <taxon>Agaricomycetes</taxon>
        <taxon>Polyporales</taxon>
        <taxon>Grifolaceae</taxon>
        <taxon>Grifola</taxon>
    </lineage>
</organism>
<reference evidence="1 2" key="1">
    <citation type="submission" date="2016-03" db="EMBL/GenBank/DDBJ databases">
        <title>Whole genome sequencing of Grifola frondosa 9006-11.</title>
        <authorList>
            <person name="Min B."/>
            <person name="Park H."/>
            <person name="Kim J.-G."/>
            <person name="Cho H."/>
            <person name="Oh Y.-L."/>
            <person name="Kong W.-S."/>
            <person name="Choi I.-G."/>
        </authorList>
    </citation>
    <scope>NUCLEOTIDE SEQUENCE [LARGE SCALE GENOMIC DNA]</scope>
    <source>
        <strain evidence="1 2">9006-11</strain>
    </source>
</reference>
<dbReference type="Proteomes" id="UP000092993">
    <property type="component" value="Unassembled WGS sequence"/>
</dbReference>